<keyword evidence="3" id="KW-1185">Reference proteome</keyword>
<keyword evidence="2" id="KW-0560">Oxidoreductase</keyword>
<dbReference type="Gene3D" id="3.30.9.10">
    <property type="entry name" value="D-Amino Acid Oxidase, subunit A, domain 2"/>
    <property type="match status" value="1"/>
</dbReference>
<reference evidence="2" key="1">
    <citation type="submission" date="2023-06" db="EMBL/GenBank/DDBJ databases">
        <title>SYSU T00b26.</title>
        <authorList>
            <person name="Gao L."/>
            <person name="Fang B.-Z."/>
            <person name="Li W.-J."/>
        </authorList>
    </citation>
    <scope>NUCLEOTIDE SEQUENCE</scope>
    <source>
        <strain evidence="2">SYSU T00b26</strain>
    </source>
</reference>
<dbReference type="PANTHER" id="PTHR13847">
    <property type="entry name" value="SARCOSINE DEHYDROGENASE-RELATED"/>
    <property type="match status" value="1"/>
</dbReference>
<dbReference type="EC" id="1.-.-.-" evidence="2"/>
<comment type="caution">
    <text evidence="2">The sequence shown here is derived from an EMBL/GenBank/DDBJ whole genome shotgun (WGS) entry which is preliminary data.</text>
</comment>
<dbReference type="InterPro" id="IPR036188">
    <property type="entry name" value="FAD/NAD-bd_sf"/>
</dbReference>
<gene>
    <name evidence="2" type="ORF">QQX04_00380</name>
</gene>
<sequence>MRPLPQSLWWDTLASEPTSPEPLKGDTEADVAIVGAGFTGLWTAHYLAQARPDLRIVVLEKDLAGFGASGRNGGWASALLPSSLSTLAKDAGRDAALAQHAAMRASVDEVIRASIAAGIDAGLAKGGTVVLARSEAQEASARAEVEEARRWGRGPDELVWLDADDARARLAATDVRGATYTPDCAAIHPGRLVRGLADVARQQGVALHEDTRVTEIAPHRVVTERGTVTADLVVRATEGYTPSLAGMRRDIVPVHSLVVATEPLPPSLWDEIGLASRETFSDHRHLLIYGQRTADGRLVFGGRGAPYHLGSQVAPEHRSHAKVHASLRAELVSMLPQVADVRFTHAWGGALGVARDWHASVGLDKETGIAWAGGYVGDGVTTTNLAGRTLRDLLLGHDTDLTALPWVGHRSRRWEVEPLRWLGVNAGLRAMSAADAEERITGRPSVVAKAMSPLLGGH</sequence>
<proteinExistence type="predicted"/>
<dbReference type="EMBL" id="JAUHPV010000001">
    <property type="protein sequence ID" value="MDN4471444.1"/>
    <property type="molecule type" value="Genomic_DNA"/>
</dbReference>
<dbReference type="Proteomes" id="UP001172738">
    <property type="component" value="Unassembled WGS sequence"/>
</dbReference>
<dbReference type="Pfam" id="PF01266">
    <property type="entry name" value="DAO"/>
    <property type="match status" value="1"/>
</dbReference>
<dbReference type="GO" id="GO:0016491">
    <property type="term" value="F:oxidoreductase activity"/>
    <property type="evidence" value="ECO:0007669"/>
    <property type="project" value="UniProtKB-KW"/>
</dbReference>
<feature type="domain" description="FAD dependent oxidoreductase" evidence="1">
    <location>
        <begin position="30"/>
        <end position="393"/>
    </location>
</feature>
<name>A0ABT8FXM9_9MICO</name>
<evidence type="ECO:0000313" key="3">
    <source>
        <dbReference type="Proteomes" id="UP001172738"/>
    </source>
</evidence>
<protein>
    <submittedName>
        <fullName evidence="2">FAD-binding oxidoreductase</fullName>
        <ecNumber evidence="2">1.-.-.-</ecNumber>
    </submittedName>
</protein>
<dbReference type="PANTHER" id="PTHR13847:SF285">
    <property type="entry name" value="FAD DEPENDENT OXIDOREDUCTASE DOMAIN-CONTAINING PROTEIN"/>
    <property type="match status" value="1"/>
</dbReference>
<dbReference type="SUPFAM" id="SSF51905">
    <property type="entry name" value="FAD/NAD(P)-binding domain"/>
    <property type="match status" value="1"/>
</dbReference>
<dbReference type="RefSeq" id="WP_301125084.1">
    <property type="nucleotide sequence ID" value="NZ_JAUHPV010000001.1"/>
</dbReference>
<accession>A0ABT8FXM9</accession>
<organism evidence="2 3">
    <name type="scientific">Demequina zhanjiangensis</name>
    <dbReference type="NCBI Taxonomy" id="3051659"/>
    <lineage>
        <taxon>Bacteria</taxon>
        <taxon>Bacillati</taxon>
        <taxon>Actinomycetota</taxon>
        <taxon>Actinomycetes</taxon>
        <taxon>Micrococcales</taxon>
        <taxon>Demequinaceae</taxon>
        <taxon>Demequina</taxon>
    </lineage>
</organism>
<dbReference type="InterPro" id="IPR006076">
    <property type="entry name" value="FAD-dep_OxRdtase"/>
</dbReference>
<evidence type="ECO:0000259" key="1">
    <source>
        <dbReference type="Pfam" id="PF01266"/>
    </source>
</evidence>
<evidence type="ECO:0000313" key="2">
    <source>
        <dbReference type="EMBL" id="MDN4471444.1"/>
    </source>
</evidence>
<dbReference type="Gene3D" id="3.50.50.60">
    <property type="entry name" value="FAD/NAD(P)-binding domain"/>
    <property type="match status" value="1"/>
</dbReference>